<reference evidence="11" key="1">
    <citation type="submission" date="2020-04" db="EMBL/GenBank/DDBJ databases">
        <title>Analysis of mating type loci in Filobasidium floriforme.</title>
        <authorList>
            <person name="Nowrousian M."/>
        </authorList>
    </citation>
    <scope>NUCLEOTIDE SEQUENCE</scope>
    <source>
        <strain evidence="11">CBS 6242</strain>
    </source>
</reference>
<dbReference type="InterPro" id="IPR044674">
    <property type="entry name" value="EDEM1/2/3"/>
</dbReference>
<keyword evidence="6" id="KW-0106">Calcium</keyword>
<feature type="active site" description="Proton donor" evidence="5">
    <location>
        <position position="132"/>
    </location>
</feature>
<dbReference type="GO" id="GO:1904380">
    <property type="term" value="P:endoplasmic reticulum mannose trimming"/>
    <property type="evidence" value="ECO:0007669"/>
    <property type="project" value="InterPro"/>
</dbReference>
<dbReference type="Gene3D" id="1.50.10.10">
    <property type="match status" value="2"/>
</dbReference>
<comment type="similarity">
    <text evidence="2 7">Belongs to the glycosyl hydrolase 47 family.</text>
</comment>
<evidence type="ECO:0000256" key="8">
    <source>
        <dbReference type="SAM" id="MobiDB-lite"/>
    </source>
</evidence>
<dbReference type="AlphaFoldDB" id="A0A8K0JKY6"/>
<dbReference type="EMBL" id="JABELV010000065">
    <property type="protein sequence ID" value="KAG7535995.1"/>
    <property type="molecule type" value="Genomic_DNA"/>
</dbReference>
<feature type="binding site" evidence="6">
    <location>
        <position position="540"/>
    </location>
    <ligand>
        <name>Ca(2+)</name>
        <dbReference type="ChEBI" id="CHEBI:29108"/>
    </ligand>
</feature>
<keyword evidence="12" id="KW-1185">Reference proteome</keyword>
<dbReference type="PRINTS" id="PR00747">
    <property type="entry name" value="GLYHDRLASE47"/>
</dbReference>
<sequence>MRPFARRKPSLWALGLLVAGSIQNVEAVGKKEQRRLQEETRALWNHGYTNYMAFAYPEDELKPLSCRGQGRDHANPGNYGRNDVNGDYSLTFLDLLSTMPLIRGEAEFEKAIDRVLSDIKNFDRDVKVQVFEVTIRILGSLLSSYQQLVEIEERRYIARRSSSSLNGWRTPLRVQTSEFLSSVIDGSLFSRKALSAEEDGRSPQIEPDHHQIPRRLALAEYEPSNRAQRLLALAKDLGDRLLPAFDSPTGLPFARINLRTGLDRDETEETCAAATGSLTLEFTVLSRLTGNPVYELAARESFMQTWSRRAPTTGLLGNSIGVRHGHWMMPGASGIGAGIDSFYEYALKGAILFDDDAYMGVWDDSYRSVMQHVRSPDLHLFRNVYMANGRPVGALLDSLSAFWPGLQVVAGDVENAIKSHLLYWHLWQKHSSLPEGFDYVNKTVLWSGYPLRPEFIESTYWLYRATKDSFYLEVGKRILKDLTKRTKVRCGFAVLHNLHTGAKEDRMESFMLRSRVQYLYLLFDEKNPINTGLKGTVFTTEGHILKLPRASRAQVAQNELAGRQYEFAGSSATCDVPPTATLGGLRVSIKSREDYDYARTLVDMPLMEKDYWDLWGFCRVPQPGFHHFEIVLTANNESAPATPKTISDKEAAQSRWDAQITRFSGDLVVSDARDIRALLTRTSDGAAFEVTSVGNHRVHPGQYVYIQDPLVLASIAQEDENPNTASGWEGGAGGQDRFAEIGVRLSSRPIGREVAEDEAHVIWEGLGATATFGRQIVTEPVSQGESQSSLLGVSLEPLPLAAPRRHHLGCTSDAYSGQAAPFVAFPQRGVCTFREKMVAARQAGATGMVVWGNDEDALLIRPADDLAYESVYPNSDLGDAEDEIAMLYVPKQAGLEVAAAESRGEAVYVEITAYPGELQDVEKAISDALAGVGGTVKSIIGDNEADWQDVMSALSDIFGEAGIRLDQEGGGEGDLIGRGSPEGAARQLEGRESTGVADPQEPRLGDEQDAGTSLGSRRRKRVHEPDRYRRDQGPPPLMIAGLPIRNMVLQQAPSG</sequence>
<evidence type="ECO:0000256" key="7">
    <source>
        <dbReference type="RuleBase" id="RU361193"/>
    </source>
</evidence>
<feature type="active site" evidence="5">
    <location>
        <position position="454"/>
    </location>
</feature>
<dbReference type="InterPro" id="IPR001382">
    <property type="entry name" value="Glyco_hydro_47"/>
</dbReference>
<evidence type="ECO:0000313" key="11">
    <source>
        <dbReference type="EMBL" id="KAG7535995.1"/>
    </source>
</evidence>
<dbReference type="GO" id="GO:0036503">
    <property type="term" value="P:ERAD pathway"/>
    <property type="evidence" value="ECO:0007669"/>
    <property type="project" value="UniProtKB-ARBA"/>
</dbReference>
<evidence type="ECO:0000256" key="3">
    <source>
        <dbReference type="ARBA" id="ARBA00022824"/>
    </source>
</evidence>
<comment type="caution">
    <text evidence="11">The sequence shown here is derived from an EMBL/GenBank/DDBJ whole genome shotgun (WGS) entry which is preliminary data.</text>
</comment>
<feature type="active site" evidence="5">
    <location>
        <position position="340"/>
    </location>
</feature>
<evidence type="ECO:0000256" key="5">
    <source>
        <dbReference type="PIRSR" id="PIRSR601382-1"/>
    </source>
</evidence>
<dbReference type="GO" id="GO:0005509">
    <property type="term" value="F:calcium ion binding"/>
    <property type="evidence" value="ECO:0007669"/>
    <property type="project" value="InterPro"/>
</dbReference>
<evidence type="ECO:0000313" key="12">
    <source>
        <dbReference type="Proteomes" id="UP000812966"/>
    </source>
</evidence>
<keyword evidence="7" id="KW-0378">Hydrolase</keyword>
<feature type="domain" description="PA" evidence="10">
    <location>
        <begin position="799"/>
        <end position="864"/>
    </location>
</feature>
<dbReference type="Pfam" id="PF02225">
    <property type="entry name" value="PA"/>
    <property type="match status" value="1"/>
</dbReference>
<evidence type="ECO:0000259" key="10">
    <source>
        <dbReference type="Pfam" id="PF02225"/>
    </source>
</evidence>
<name>A0A8K0JKY6_9TREE</name>
<organism evidence="11 12">
    <name type="scientific">Filobasidium floriforme</name>
    <dbReference type="NCBI Taxonomy" id="5210"/>
    <lineage>
        <taxon>Eukaryota</taxon>
        <taxon>Fungi</taxon>
        <taxon>Dikarya</taxon>
        <taxon>Basidiomycota</taxon>
        <taxon>Agaricomycotina</taxon>
        <taxon>Tremellomycetes</taxon>
        <taxon>Filobasidiales</taxon>
        <taxon>Filobasidiaceae</taxon>
        <taxon>Filobasidium</taxon>
    </lineage>
</organism>
<keyword evidence="7" id="KW-0326">Glycosidase</keyword>
<dbReference type="GO" id="GO:0016020">
    <property type="term" value="C:membrane"/>
    <property type="evidence" value="ECO:0007669"/>
    <property type="project" value="InterPro"/>
</dbReference>
<dbReference type="Gene3D" id="3.50.30.30">
    <property type="match status" value="1"/>
</dbReference>
<dbReference type="InterPro" id="IPR012341">
    <property type="entry name" value="6hp_glycosidase-like_sf"/>
</dbReference>
<dbReference type="GO" id="GO:0004571">
    <property type="term" value="F:mannosyl-oligosaccharide 1,2-alpha-mannosidase activity"/>
    <property type="evidence" value="ECO:0007669"/>
    <property type="project" value="InterPro"/>
</dbReference>
<dbReference type="Pfam" id="PF01532">
    <property type="entry name" value="Glyco_hydro_47"/>
    <property type="match status" value="1"/>
</dbReference>
<dbReference type="GO" id="GO:0044322">
    <property type="term" value="C:endoplasmic reticulum quality control compartment"/>
    <property type="evidence" value="ECO:0007669"/>
    <property type="project" value="GOC"/>
</dbReference>
<proteinExistence type="inferred from homology"/>
<dbReference type="InterPro" id="IPR003137">
    <property type="entry name" value="PA_domain"/>
</dbReference>
<dbReference type="PANTHER" id="PTHR45679:SF5">
    <property type="entry name" value="ER DEGRADATION-ENHANCING ALPHA-MANNOSIDASE-LIKE PROTEIN 1"/>
    <property type="match status" value="1"/>
</dbReference>
<dbReference type="Proteomes" id="UP000812966">
    <property type="component" value="Unassembled WGS sequence"/>
</dbReference>
<feature type="signal peptide" evidence="9">
    <location>
        <begin position="1"/>
        <end position="27"/>
    </location>
</feature>
<keyword evidence="6" id="KW-0479">Metal-binding</keyword>
<feature type="chain" id="PRO_5035419368" description="alpha-1,2-Mannosidase" evidence="9">
    <location>
        <begin position="28"/>
        <end position="1055"/>
    </location>
</feature>
<feature type="region of interest" description="Disordered" evidence="8">
    <location>
        <begin position="968"/>
        <end position="1044"/>
    </location>
</feature>
<keyword evidence="9" id="KW-0732">Signal</keyword>
<keyword evidence="3" id="KW-0256">Endoplasmic reticulum</keyword>
<dbReference type="InterPro" id="IPR036026">
    <property type="entry name" value="Seven-hairpin_glycosidases"/>
</dbReference>
<dbReference type="SUPFAM" id="SSF48225">
    <property type="entry name" value="Seven-hairpin glycosidases"/>
    <property type="match status" value="1"/>
</dbReference>
<feature type="active site" description="Proton donor" evidence="5">
    <location>
        <position position="435"/>
    </location>
</feature>
<dbReference type="PANTHER" id="PTHR45679">
    <property type="entry name" value="ER DEGRADATION-ENHANCING ALPHA-MANNOSIDASE-LIKE PROTEIN 2"/>
    <property type="match status" value="1"/>
</dbReference>
<keyword evidence="4" id="KW-0325">Glycoprotein</keyword>
<gene>
    <name evidence="11" type="ORF">FFLO_03515</name>
</gene>
<evidence type="ECO:0000256" key="1">
    <source>
        <dbReference type="ARBA" id="ARBA00004240"/>
    </source>
</evidence>
<comment type="subcellular location">
    <subcellularLocation>
        <location evidence="1">Endoplasmic reticulum</location>
    </subcellularLocation>
</comment>
<evidence type="ECO:0000256" key="2">
    <source>
        <dbReference type="ARBA" id="ARBA00007658"/>
    </source>
</evidence>
<comment type="cofactor">
    <cofactor evidence="6">
        <name>Ca(2+)</name>
        <dbReference type="ChEBI" id="CHEBI:29108"/>
    </cofactor>
</comment>
<dbReference type="GO" id="GO:0005975">
    <property type="term" value="P:carbohydrate metabolic process"/>
    <property type="evidence" value="ECO:0007669"/>
    <property type="project" value="InterPro"/>
</dbReference>
<protein>
    <recommendedName>
        <fullName evidence="7">alpha-1,2-Mannosidase</fullName>
        <ecNumber evidence="7">3.2.1.-</ecNumber>
    </recommendedName>
</protein>
<feature type="compositionally biased region" description="Basic and acidic residues" evidence="8">
    <location>
        <begin position="1023"/>
        <end position="1032"/>
    </location>
</feature>
<evidence type="ECO:0000256" key="9">
    <source>
        <dbReference type="SAM" id="SignalP"/>
    </source>
</evidence>
<evidence type="ECO:0000256" key="4">
    <source>
        <dbReference type="ARBA" id="ARBA00023180"/>
    </source>
</evidence>
<evidence type="ECO:0000256" key="6">
    <source>
        <dbReference type="PIRSR" id="PIRSR601382-2"/>
    </source>
</evidence>
<dbReference type="EC" id="3.2.1.-" evidence="7"/>
<accession>A0A8K0JKY6</accession>